<evidence type="ECO:0000313" key="2">
    <source>
        <dbReference type="Proteomes" id="UP000032545"/>
    </source>
</evidence>
<dbReference type="AlphaFoldDB" id="A0A0D8BB37"/>
<accession>A0A0D8BB37</accession>
<gene>
    <name evidence="1" type="ORF">FF36_05102</name>
</gene>
<dbReference type="EMBL" id="JYFN01000056">
    <property type="protein sequence ID" value="KJE20597.1"/>
    <property type="molecule type" value="Genomic_DNA"/>
</dbReference>
<comment type="caution">
    <text evidence="1">The sequence shown here is derived from an EMBL/GenBank/DDBJ whole genome shotgun (WGS) entry which is preliminary data.</text>
</comment>
<reference evidence="1 2" key="2">
    <citation type="journal article" date="2016" name="Genome Announc.">
        <title>Permanent Draft Genome Sequences for Two Variants of Frankia sp. Strain CpI1, the First Frankia Strain Isolated from Root Nodules of Comptonia peregrina.</title>
        <authorList>
            <person name="Oshone R."/>
            <person name="Hurst S.G.IV."/>
            <person name="Abebe-Akele F."/>
            <person name="Simpson S."/>
            <person name="Morris K."/>
            <person name="Thomas W.K."/>
            <person name="Tisa L.S."/>
        </authorList>
    </citation>
    <scope>NUCLEOTIDE SEQUENCE [LARGE SCALE GENOMIC DNA]</scope>
    <source>
        <strain evidence="2">CpI1-S</strain>
    </source>
</reference>
<sequence length="230" mass="25210">MDELEAAWYDLQLTGKVHVSVPHLAAEALAAGFDGLTLREFAGLGVRDDLEALRLLPVVLTELGCDLGTDKKPWGEIVSWESSRDRFEPDLVARTEQALAVVQRDLDRTEARVGRLTLHWTGRFDDDDEPQLLLGFDGAPFRGGGDPPPYVGGPDLPRTVLSVAAGVQDCIMELFVFFWPECPLHRRGLHLPESHSEWEGAGWPAWRCRAAGGHDVAVLGKLRKGASPTG</sequence>
<keyword evidence="2" id="KW-1185">Reference proteome</keyword>
<reference evidence="2" key="1">
    <citation type="submission" date="2015-02" db="EMBL/GenBank/DDBJ databases">
        <title>Draft Genome of Frankia sp. CpI1-S.</title>
        <authorList>
            <person name="Oshone R.T."/>
            <person name="Ngom M."/>
            <person name="Ghodhbane-Gtari F."/>
            <person name="Gtari M."/>
            <person name="Morris K."/>
            <person name="Thomas K."/>
            <person name="Sen A."/>
            <person name="Tisa L.S."/>
        </authorList>
    </citation>
    <scope>NUCLEOTIDE SEQUENCE [LARGE SCALE GENOMIC DNA]</scope>
    <source>
        <strain evidence="2">CpI1-S</strain>
    </source>
</reference>
<proteinExistence type="predicted"/>
<dbReference type="OrthoDB" id="3213067at2"/>
<dbReference type="PATRIC" id="fig|1502723.3.peg.5303"/>
<organism evidence="1 2">
    <name type="scientific">Frankia torreyi</name>
    <dbReference type="NCBI Taxonomy" id="1856"/>
    <lineage>
        <taxon>Bacteria</taxon>
        <taxon>Bacillati</taxon>
        <taxon>Actinomycetota</taxon>
        <taxon>Actinomycetes</taxon>
        <taxon>Frankiales</taxon>
        <taxon>Frankiaceae</taxon>
        <taxon>Frankia</taxon>
    </lineage>
</organism>
<protein>
    <submittedName>
        <fullName evidence="1">Uncharacterized protein</fullName>
    </submittedName>
</protein>
<dbReference type="RefSeq" id="WP_044887594.1">
    <property type="nucleotide sequence ID" value="NZ_JYFN01000056.1"/>
</dbReference>
<evidence type="ECO:0000313" key="1">
    <source>
        <dbReference type="EMBL" id="KJE20597.1"/>
    </source>
</evidence>
<dbReference type="Proteomes" id="UP000032545">
    <property type="component" value="Unassembled WGS sequence"/>
</dbReference>
<name>A0A0D8BB37_9ACTN</name>